<sequence length="381" mass="39194">MRPPVLLVTALTPVAWGTTYAVTTEFLPPDRPLLAGTLRALPAGLLLIALARRLPHGVWWWRSAVLGTLNIGVFFALLFVSAYRLPGGMAAVLGAAAPLFVAGLTALLLTERVALRTVVAAVAGAGGVAATVLTAVVGLDPVGLLAGLGGTASMSLGLVLTKRWGRPDKTSLLTTTGWQLTAGGLLLAPVAVAVEGLPATLTSANLAGYAYLSLVGTAAAYMIWFWGLERLPAARISLLGLLSPLVATAVGWAVLGQVLTPAQLLGMMVAFGAVLYGASAQVRVLHDVRGEAGAGRPQHGPAEPVGAGHVPRRHAPEQRQQRSGERVQGPVEARLRGGALRRLDEGRAERVPVREGLDDLELGAALDPGPHGAAVGIRAGA</sequence>
<dbReference type="AlphaFoldDB" id="A0A7W7MNI0"/>
<accession>A0A7W7MNI0</accession>
<feature type="domain" description="EamA" evidence="8">
    <location>
        <begin position="143"/>
        <end position="275"/>
    </location>
</feature>
<feature type="region of interest" description="Disordered" evidence="6">
    <location>
        <begin position="362"/>
        <end position="381"/>
    </location>
</feature>
<feature type="transmembrane region" description="Helical" evidence="7">
    <location>
        <begin position="261"/>
        <end position="279"/>
    </location>
</feature>
<evidence type="ECO:0000256" key="1">
    <source>
        <dbReference type="ARBA" id="ARBA00004141"/>
    </source>
</evidence>
<keyword evidence="4 7" id="KW-1133">Transmembrane helix</keyword>
<keyword evidence="10" id="KW-1185">Reference proteome</keyword>
<evidence type="ECO:0000256" key="7">
    <source>
        <dbReference type="SAM" id="Phobius"/>
    </source>
</evidence>
<protein>
    <submittedName>
        <fullName evidence="9">Putative blue pigment (Indigoidine) exporter</fullName>
    </submittedName>
</protein>
<dbReference type="Pfam" id="PF00892">
    <property type="entry name" value="EamA"/>
    <property type="match status" value="2"/>
</dbReference>
<dbReference type="EMBL" id="JACHNH010000001">
    <property type="protein sequence ID" value="MBB4761016.1"/>
    <property type="molecule type" value="Genomic_DNA"/>
</dbReference>
<evidence type="ECO:0000259" key="8">
    <source>
        <dbReference type="Pfam" id="PF00892"/>
    </source>
</evidence>
<comment type="caution">
    <text evidence="9">The sequence shown here is derived from an EMBL/GenBank/DDBJ whole genome shotgun (WGS) entry which is preliminary data.</text>
</comment>
<dbReference type="SUPFAM" id="SSF103481">
    <property type="entry name" value="Multidrug resistance efflux transporter EmrE"/>
    <property type="match status" value="2"/>
</dbReference>
<evidence type="ECO:0000256" key="6">
    <source>
        <dbReference type="SAM" id="MobiDB-lite"/>
    </source>
</evidence>
<feature type="transmembrane region" description="Helical" evidence="7">
    <location>
        <begin position="206"/>
        <end position="226"/>
    </location>
</feature>
<comment type="similarity">
    <text evidence="2">Belongs to the EamA transporter family.</text>
</comment>
<feature type="transmembrane region" description="Helical" evidence="7">
    <location>
        <begin position="238"/>
        <end position="255"/>
    </location>
</feature>
<feature type="domain" description="EamA" evidence="8">
    <location>
        <begin position="7"/>
        <end position="131"/>
    </location>
</feature>
<organism evidence="9 10">
    <name type="scientific">Actinoplanes digitatis</name>
    <dbReference type="NCBI Taxonomy" id="1868"/>
    <lineage>
        <taxon>Bacteria</taxon>
        <taxon>Bacillati</taxon>
        <taxon>Actinomycetota</taxon>
        <taxon>Actinomycetes</taxon>
        <taxon>Micromonosporales</taxon>
        <taxon>Micromonosporaceae</taxon>
        <taxon>Actinoplanes</taxon>
    </lineage>
</organism>
<dbReference type="PANTHER" id="PTHR32322">
    <property type="entry name" value="INNER MEMBRANE TRANSPORTER"/>
    <property type="match status" value="1"/>
</dbReference>
<dbReference type="Proteomes" id="UP000578112">
    <property type="component" value="Unassembled WGS sequence"/>
</dbReference>
<feature type="region of interest" description="Disordered" evidence="6">
    <location>
        <begin position="291"/>
        <end position="354"/>
    </location>
</feature>
<gene>
    <name evidence="9" type="ORF">BJ971_001572</name>
</gene>
<dbReference type="InterPro" id="IPR000620">
    <property type="entry name" value="EamA_dom"/>
</dbReference>
<dbReference type="PANTHER" id="PTHR32322:SF2">
    <property type="entry name" value="EAMA DOMAIN-CONTAINING PROTEIN"/>
    <property type="match status" value="1"/>
</dbReference>
<dbReference type="InterPro" id="IPR037185">
    <property type="entry name" value="EmrE-like"/>
</dbReference>
<evidence type="ECO:0000256" key="3">
    <source>
        <dbReference type="ARBA" id="ARBA00022692"/>
    </source>
</evidence>
<dbReference type="InterPro" id="IPR050638">
    <property type="entry name" value="AA-Vitamin_Transporters"/>
</dbReference>
<feature type="compositionally biased region" description="Basic and acidic residues" evidence="6">
    <location>
        <begin position="314"/>
        <end position="325"/>
    </location>
</feature>
<proteinExistence type="inferred from homology"/>
<feature type="transmembrane region" description="Helical" evidence="7">
    <location>
        <begin position="172"/>
        <end position="194"/>
    </location>
</feature>
<feature type="transmembrane region" description="Helical" evidence="7">
    <location>
        <begin position="33"/>
        <end position="51"/>
    </location>
</feature>
<evidence type="ECO:0000313" key="9">
    <source>
        <dbReference type="EMBL" id="MBB4761016.1"/>
    </source>
</evidence>
<evidence type="ECO:0000256" key="2">
    <source>
        <dbReference type="ARBA" id="ARBA00007362"/>
    </source>
</evidence>
<dbReference type="GO" id="GO:0016020">
    <property type="term" value="C:membrane"/>
    <property type="evidence" value="ECO:0007669"/>
    <property type="project" value="UniProtKB-SubCell"/>
</dbReference>
<feature type="compositionally biased region" description="Basic and acidic residues" evidence="6">
    <location>
        <begin position="341"/>
        <end position="354"/>
    </location>
</feature>
<keyword evidence="5 7" id="KW-0472">Membrane</keyword>
<feature type="transmembrane region" description="Helical" evidence="7">
    <location>
        <begin position="142"/>
        <end position="160"/>
    </location>
</feature>
<evidence type="ECO:0000313" key="10">
    <source>
        <dbReference type="Proteomes" id="UP000578112"/>
    </source>
</evidence>
<feature type="transmembrane region" description="Helical" evidence="7">
    <location>
        <begin position="63"/>
        <end position="83"/>
    </location>
</feature>
<evidence type="ECO:0000256" key="4">
    <source>
        <dbReference type="ARBA" id="ARBA00022989"/>
    </source>
</evidence>
<feature type="transmembrane region" description="Helical" evidence="7">
    <location>
        <begin position="117"/>
        <end position="136"/>
    </location>
</feature>
<evidence type="ECO:0000256" key="5">
    <source>
        <dbReference type="ARBA" id="ARBA00023136"/>
    </source>
</evidence>
<name>A0A7W7MNI0_9ACTN</name>
<feature type="transmembrane region" description="Helical" evidence="7">
    <location>
        <begin position="89"/>
        <end position="110"/>
    </location>
</feature>
<reference evidence="9 10" key="1">
    <citation type="submission" date="2020-08" db="EMBL/GenBank/DDBJ databases">
        <title>Sequencing the genomes of 1000 actinobacteria strains.</title>
        <authorList>
            <person name="Klenk H.-P."/>
        </authorList>
    </citation>
    <scope>NUCLEOTIDE SEQUENCE [LARGE SCALE GENOMIC DNA]</scope>
    <source>
        <strain evidence="9 10">DSM 43149</strain>
    </source>
</reference>
<comment type="subcellular location">
    <subcellularLocation>
        <location evidence="1">Membrane</location>
        <topology evidence="1">Multi-pass membrane protein</topology>
    </subcellularLocation>
</comment>
<keyword evidence="3 7" id="KW-0812">Transmembrane</keyword>